<accession>A0A921MKC4</accession>
<gene>
    <name evidence="1" type="ORF">K8V01_01195</name>
</gene>
<proteinExistence type="predicted"/>
<organism evidence="1 2">
    <name type="scientific">Pseudoflavonifractor capillosus</name>
    <dbReference type="NCBI Taxonomy" id="106588"/>
    <lineage>
        <taxon>Bacteria</taxon>
        <taxon>Bacillati</taxon>
        <taxon>Bacillota</taxon>
        <taxon>Clostridia</taxon>
        <taxon>Eubacteriales</taxon>
        <taxon>Oscillospiraceae</taxon>
        <taxon>Pseudoflavonifractor</taxon>
    </lineage>
</organism>
<dbReference type="EMBL" id="DYUC01000011">
    <property type="protein sequence ID" value="HJG85636.1"/>
    <property type="molecule type" value="Genomic_DNA"/>
</dbReference>
<reference evidence="1" key="1">
    <citation type="journal article" date="2021" name="PeerJ">
        <title>Extensive microbial diversity within the chicken gut microbiome revealed by metagenomics and culture.</title>
        <authorList>
            <person name="Gilroy R."/>
            <person name="Ravi A."/>
            <person name="Getino M."/>
            <person name="Pursley I."/>
            <person name="Horton D.L."/>
            <person name="Alikhan N.F."/>
            <person name="Baker D."/>
            <person name="Gharbi K."/>
            <person name="Hall N."/>
            <person name="Watson M."/>
            <person name="Adriaenssens E.M."/>
            <person name="Foster-Nyarko E."/>
            <person name="Jarju S."/>
            <person name="Secka A."/>
            <person name="Antonio M."/>
            <person name="Oren A."/>
            <person name="Chaudhuri R.R."/>
            <person name="La Ragione R."/>
            <person name="Hildebrand F."/>
            <person name="Pallen M.J."/>
        </authorList>
    </citation>
    <scope>NUCLEOTIDE SEQUENCE</scope>
    <source>
        <strain evidence="1">CHK179-5677</strain>
    </source>
</reference>
<dbReference type="AlphaFoldDB" id="A0A921MKC4"/>
<sequence>MPRIARNTRRKVSLPEQQAPALTSEVLSSEERRFAAEQHNLIYTYLSEKGLYHGDYYDIAAFGYLRAVKRYLTEPHLRKYAFSTIAWRAMCQSIAAFHRSEERRKAAERAYAENCPVAADAWDDLEGDLILHDLAAVSSQEQYAVARLRLQGYSIAEAALAQGVSPKRVRKLLKELYRVYLALTTNDT</sequence>
<dbReference type="Proteomes" id="UP000760668">
    <property type="component" value="Unassembled WGS sequence"/>
</dbReference>
<name>A0A921MKC4_9FIRM</name>
<protein>
    <recommendedName>
        <fullName evidence="3">Sigma-70 family RNA polymerase sigma factor</fullName>
    </recommendedName>
</protein>
<evidence type="ECO:0000313" key="1">
    <source>
        <dbReference type="EMBL" id="HJG85636.1"/>
    </source>
</evidence>
<dbReference type="RefSeq" id="WP_304247242.1">
    <property type="nucleotide sequence ID" value="NZ_DYUC01000011.1"/>
</dbReference>
<evidence type="ECO:0000313" key="2">
    <source>
        <dbReference type="Proteomes" id="UP000760668"/>
    </source>
</evidence>
<comment type="caution">
    <text evidence="1">The sequence shown here is derived from an EMBL/GenBank/DDBJ whole genome shotgun (WGS) entry which is preliminary data.</text>
</comment>
<reference evidence="1" key="2">
    <citation type="submission" date="2021-09" db="EMBL/GenBank/DDBJ databases">
        <authorList>
            <person name="Gilroy R."/>
        </authorList>
    </citation>
    <scope>NUCLEOTIDE SEQUENCE</scope>
    <source>
        <strain evidence="1">CHK179-5677</strain>
    </source>
</reference>
<evidence type="ECO:0008006" key="3">
    <source>
        <dbReference type="Google" id="ProtNLM"/>
    </source>
</evidence>